<evidence type="ECO:0000259" key="2">
    <source>
        <dbReference type="Pfam" id="PF19327"/>
    </source>
</evidence>
<feature type="domain" description="Ap4A phosphorylase 1/2 N-terminal" evidence="2">
    <location>
        <begin position="98"/>
        <end position="184"/>
    </location>
</feature>
<sequence>MIASMSPTITQESLLEAFDDLRSRNMIHYSPPRKIQVEHNGFRFEFFVTDSIKFKASAEQELAPISALSTSNPSFSSPDLPADRPICFGPGSDIAFEDPKLLIAEINETHLLVINKFCVFRPQLLLLTTDSFRRQHHPLEIVDFAAVCDVLSSLDSGTGKYFAIFNCCSQAGASREHKHLQILPRVGDFFPDDRDFDMKNIPFKYFLHYLEFPSSTPSSHTSPLSSVFTDPKGPHYLQALYDTLLGYARSSLRIVGEKEAICPHNVVLTKEWLLVIPRRSNNFKGVTANSAGMVGSVWLANEDQLEGWKMAGMTEVLAELGVPAESDNSFNGEDGAKLPK</sequence>
<dbReference type="InterPro" id="IPR036265">
    <property type="entry name" value="HIT-like_sf"/>
</dbReference>
<evidence type="ECO:0000259" key="1">
    <source>
        <dbReference type="Pfam" id="PF09830"/>
    </source>
</evidence>
<evidence type="ECO:0000313" key="3">
    <source>
        <dbReference type="EMBL" id="OCK75510.1"/>
    </source>
</evidence>
<accession>A0A8E2E1G5</accession>
<dbReference type="EMBL" id="KV745308">
    <property type="protein sequence ID" value="OCK75510.1"/>
    <property type="molecule type" value="Genomic_DNA"/>
</dbReference>
<dbReference type="OrthoDB" id="10267950at2759"/>
<protein>
    <recommendedName>
        <fullName evidence="5">Ap4A phosphorylase II</fullName>
    </recommendedName>
</protein>
<proteinExistence type="predicted"/>
<dbReference type="GO" id="GO:0009117">
    <property type="term" value="P:nucleotide metabolic process"/>
    <property type="evidence" value="ECO:0007669"/>
    <property type="project" value="InterPro"/>
</dbReference>
<keyword evidence="4" id="KW-1185">Reference proteome</keyword>
<dbReference type="SUPFAM" id="SSF54197">
    <property type="entry name" value="HIT-like"/>
    <property type="match status" value="1"/>
</dbReference>
<organism evidence="3 4">
    <name type="scientific">Lepidopterella palustris CBS 459.81</name>
    <dbReference type="NCBI Taxonomy" id="1314670"/>
    <lineage>
        <taxon>Eukaryota</taxon>
        <taxon>Fungi</taxon>
        <taxon>Dikarya</taxon>
        <taxon>Ascomycota</taxon>
        <taxon>Pezizomycotina</taxon>
        <taxon>Dothideomycetes</taxon>
        <taxon>Pleosporomycetidae</taxon>
        <taxon>Mytilinidiales</taxon>
        <taxon>Argynnaceae</taxon>
        <taxon>Lepidopterella</taxon>
    </lineage>
</organism>
<dbReference type="InterPro" id="IPR045759">
    <property type="entry name" value="Ap4A_phos1/2_N"/>
</dbReference>
<dbReference type="InterPro" id="IPR019200">
    <property type="entry name" value="ATP_adenylylTrfase_C"/>
</dbReference>
<dbReference type="GO" id="GO:0003877">
    <property type="term" value="F:ATP:ADP adenylyltransferase activity"/>
    <property type="evidence" value="ECO:0007669"/>
    <property type="project" value="InterPro"/>
</dbReference>
<gene>
    <name evidence="3" type="ORF">K432DRAFT_429370</name>
</gene>
<dbReference type="InterPro" id="IPR009163">
    <property type="entry name" value="Ap4A_phos1/2"/>
</dbReference>
<dbReference type="Pfam" id="PF09830">
    <property type="entry name" value="ATP_transf"/>
    <property type="match status" value="1"/>
</dbReference>
<dbReference type="PANTHER" id="PTHR38420">
    <property type="entry name" value="AP-4-A PHOSPHORYLASE II"/>
    <property type="match status" value="1"/>
</dbReference>
<dbReference type="GO" id="GO:0005524">
    <property type="term" value="F:ATP binding"/>
    <property type="evidence" value="ECO:0007669"/>
    <property type="project" value="InterPro"/>
</dbReference>
<evidence type="ECO:0008006" key="5">
    <source>
        <dbReference type="Google" id="ProtNLM"/>
    </source>
</evidence>
<dbReference type="AlphaFoldDB" id="A0A8E2E1G5"/>
<dbReference type="Pfam" id="PF19327">
    <property type="entry name" value="Ap4A_phos_N"/>
    <property type="match status" value="1"/>
</dbReference>
<dbReference type="PANTHER" id="PTHR38420:SF1">
    <property type="entry name" value="PUTATIVE (AFU_ORTHOLOGUE AFUA_5G14690)-RELATED"/>
    <property type="match status" value="1"/>
</dbReference>
<reference evidence="3 4" key="1">
    <citation type="journal article" date="2016" name="Nat. Commun.">
        <title>Ectomycorrhizal ecology is imprinted in the genome of the dominant symbiotic fungus Cenococcum geophilum.</title>
        <authorList>
            <consortium name="DOE Joint Genome Institute"/>
            <person name="Peter M."/>
            <person name="Kohler A."/>
            <person name="Ohm R.A."/>
            <person name="Kuo A."/>
            <person name="Krutzmann J."/>
            <person name="Morin E."/>
            <person name="Arend M."/>
            <person name="Barry K.W."/>
            <person name="Binder M."/>
            <person name="Choi C."/>
            <person name="Clum A."/>
            <person name="Copeland A."/>
            <person name="Grisel N."/>
            <person name="Haridas S."/>
            <person name="Kipfer T."/>
            <person name="LaButti K."/>
            <person name="Lindquist E."/>
            <person name="Lipzen A."/>
            <person name="Maire R."/>
            <person name="Meier B."/>
            <person name="Mihaltcheva S."/>
            <person name="Molinier V."/>
            <person name="Murat C."/>
            <person name="Poggeler S."/>
            <person name="Quandt C.A."/>
            <person name="Sperisen C."/>
            <person name="Tritt A."/>
            <person name="Tisserant E."/>
            <person name="Crous P.W."/>
            <person name="Henrissat B."/>
            <person name="Nehls U."/>
            <person name="Egli S."/>
            <person name="Spatafora J.W."/>
            <person name="Grigoriev I.V."/>
            <person name="Martin F.M."/>
        </authorList>
    </citation>
    <scope>NUCLEOTIDE SEQUENCE [LARGE SCALE GENOMIC DNA]</scope>
    <source>
        <strain evidence="3 4">CBS 459.81</strain>
    </source>
</reference>
<name>A0A8E2E1G5_9PEZI</name>
<dbReference type="InterPro" id="IPR043171">
    <property type="entry name" value="Ap4A_phos1/2-like"/>
</dbReference>
<feature type="domain" description="ATP adenylyltransferase C-terminal" evidence="1">
    <location>
        <begin position="199"/>
        <end position="323"/>
    </location>
</feature>
<evidence type="ECO:0000313" key="4">
    <source>
        <dbReference type="Proteomes" id="UP000250266"/>
    </source>
</evidence>
<dbReference type="Proteomes" id="UP000250266">
    <property type="component" value="Unassembled WGS sequence"/>
</dbReference>
<dbReference type="Gene3D" id="3.30.428.70">
    <property type="match status" value="1"/>
</dbReference>